<dbReference type="Pfam" id="PF05272">
    <property type="entry name" value="VapE-like_dom"/>
    <property type="match status" value="1"/>
</dbReference>
<evidence type="ECO:0000259" key="2">
    <source>
        <dbReference type="Pfam" id="PF05272"/>
    </source>
</evidence>
<protein>
    <recommendedName>
        <fullName evidence="2">Virulence-associated protein E-like domain-containing protein</fullName>
    </recommendedName>
</protein>
<reference evidence="4" key="1">
    <citation type="journal article" date="2023" name="Int. J. Syst. Evol. Microbiol.">
        <title>Claveliimonas bilis gen. nov., sp. nov., deoxycholic acid-producing bacteria isolated from human faeces, and reclassification of Sellimonas monacensis Zenner et al. 2021 as Claveliimonas monacensis comb. nov.</title>
        <authorList>
            <person name="Hisatomi A."/>
            <person name="Kastawa N.W.E.P.G."/>
            <person name="Song I."/>
            <person name="Ohkuma M."/>
            <person name="Fukiya S."/>
            <person name="Sakamoto M."/>
        </authorList>
    </citation>
    <scope>NUCLEOTIDE SEQUENCE [LARGE SCALE GENOMIC DNA]</scope>
    <source>
        <strain evidence="4">12BBH14</strain>
    </source>
</reference>
<name>A0ABM8I8V9_9FIRM</name>
<proteinExistence type="predicted"/>
<accession>A0ABM8I8V9</accession>
<organism evidence="3 4">
    <name type="scientific">Claveliimonas bilis</name>
    <dbReference type="NCBI Taxonomy" id="3028070"/>
    <lineage>
        <taxon>Bacteria</taxon>
        <taxon>Bacillati</taxon>
        <taxon>Bacillota</taxon>
        <taxon>Clostridia</taxon>
        <taxon>Lachnospirales</taxon>
        <taxon>Lachnospiraceae</taxon>
        <taxon>Claveliimonas</taxon>
    </lineage>
</organism>
<evidence type="ECO:0000313" key="3">
    <source>
        <dbReference type="EMBL" id="BDZ76876.1"/>
    </source>
</evidence>
<feature type="domain" description="Virulence-associated protein E-like" evidence="2">
    <location>
        <begin position="133"/>
        <end position="358"/>
    </location>
</feature>
<evidence type="ECO:0000313" key="4">
    <source>
        <dbReference type="Proteomes" id="UP001305815"/>
    </source>
</evidence>
<gene>
    <name evidence="3" type="ORF">Lac1_10590</name>
</gene>
<dbReference type="PANTHER" id="PTHR34985">
    <property type="entry name" value="SLR0554 PROTEIN"/>
    <property type="match status" value="1"/>
</dbReference>
<evidence type="ECO:0000256" key="1">
    <source>
        <dbReference type="SAM" id="MobiDB-lite"/>
    </source>
</evidence>
<feature type="region of interest" description="Disordered" evidence="1">
    <location>
        <begin position="19"/>
        <end position="39"/>
    </location>
</feature>
<dbReference type="EMBL" id="AP027742">
    <property type="protein sequence ID" value="BDZ76876.1"/>
    <property type="molecule type" value="Genomic_DNA"/>
</dbReference>
<sequence length="469" mass="54574">MNSEFQNLSVEKQKQVLETASDMEKPCSPSEVRERLDRTENGGVKNSIKNCLTVFRLDEVLHQSIRYNLFTEKTDIVKPLWWHKRSPVMNETDVNYLMLYLEETYGLSVETKITKAISIIADKNKYHPIQEKLKSLVWDGVKRIENALPHFLGVEKNEYTCAAMQLFMLGAIHRAFQPGCKFEMMLCLVGGQGAGKSTFFRFLAIKDEWFTDDLKKLDDDNVFRKMQGHWIVEMSEMIATANAKSIEDIKSFLSRQKETYKIPYDKQPDDRLRQCVFGGTSNTLDFLPLDRTGNRRFLPIMVYPEKSEVHIMADEKASRAYIEQMWAEAMVIYRSKKYKLSLSKEMEQYLKEFQKQFMPEDTKAGMIQGFLDSYKGNMVCSKMLYKEALNHPFDGPKQWEIREINDIMNNSIVGWKQFTNPRHFAGYGRQKGWERDNKPVATGTNPLDGFVELTEEEAKQMELPFVNMG</sequence>
<dbReference type="InterPro" id="IPR007936">
    <property type="entry name" value="VapE-like_dom"/>
</dbReference>
<dbReference type="Proteomes" id="UP001305815">
    <property type="component" value="Chromosome"/>
</dbReference>
<dbReference type="PANTHER" id="PTHR34985:SF1">
    <property type="entry name" value="SLR0554 PROTEIN"/>
    <property type="match status" value="1"/>
</dbReference>
<keyword evidence="4" id="KW-1185">Reference proteome</keyword>